<reference evidence="2 3" key="1">
    <citation type="submission" date="2016-06" db="EMBL/GenBank/DDBJ databases">
        <authorList>
            <person name="Kjaerup R.B."/>
            <person name="Dalgaard T.S."/>
            <person name="Juul-Madsen H.R."/>
        </authorList>
    </citation>
    <scope>NUCLEOTIDE SEQUENCE [LARGE SCALE GENOMIC DNA]</scope>
    <source>
        <strain evidence="2">LMG947</strain>
    </source>
</reference>
<dbReference type="EMBL" id="FLTX01000058">
    <property type="protein sequence ID" value="SBV52607.1"/>
    <property type="molecule type" value="Genomic_DNA"/>
</dbReference>
<feature type="region of interest" description="Disordered" evidence="1">
    <location>
        <begin position="655"/>
        <end position="707"/>
    </location>
</feature>
<dbReference type="Proteomes" id="UP000092503">
    <property type="component" value="Unassembled WGS sequence"/>
</dbReference>
<dbReference type="RefSeq" id="WP_065469794.1">
    <property type="nucleotide sequence ID" value="NZ_FLTX01000058.1"/>
</dbReference>
<feature type="compositionally biased region" description="Polar residues" evidence="1">
    <location>
        <begin position="695"/>
        <end position="707"/>
    </location>
</feature>
<name>A0A1C3NQC7_9XANT</name>
<evidence type="ECO:0000313" key="2">
    <source>
        <dbReference type="EMBL" id="SBV52607.1"/>
    </source>
</evidence>
<dbReference type="NCBIfam" id="NF041377">
    <property type="entry name" value="XopX"/>
    <property type="match status" value="1"/>
</dbReference>
<proteinExistence type="predicted"/>
<evidence type="ECO:0000313" key="3">
    <source>
        <dbReference type="Proteomes" id="UP000092503"/>
    </source>
</evidence>
<feature type="compositionally biased region" description="Polar residues" evidence="1">
    <location>
        <begin position="20"/>
        <end position="34"/>
    </location>
</feature>
<accession>A0A1C3NQC7</accession>
<protein>
    <submittedName>
        <fullName evidence="2">Putative type III effector protein XopX</fullName>
    </submittedName>
</protein>
<feature type="region of interest" description="Disordered" evidence="1">
    <location>
        <begin position="1"/>
        <end position="98"/>
    </location>
</feature>
<feature type="compositionally biased region" description="Polar residues" evidence="1">
    <location>
        <begin position="1"/>
        <end position="11"/>
    </location>
</feature>
<organism evidence="2 3">
    <name type="scientific">Xanthomonas bromi</name>
    <dbReference type="NCBI Taxonomy" id="56449"/>
    <lineage>
        <taxon>Bacteria</taxon>
        <taxon>Pseudomonadati</taxon>
        <taxon>Pseudomonadota</taxon>
        <taxon>Gammaproteobacteria</taxon>
        <taxon>Lysobacterales</taxon>
        <taxon>Lysobacteraceae</taxon>
        <taxon>Xanthomonas</taxon>
    </lineage>
</organism>
<sequence length="707" mass="76078">MHVKQTNQAAAASQAREQIPQETAPATSQPTHDTGPQRHVDPRLSGLTQRASRPSSPTERSEIEVAEAETSNVETEAAQQQDTTLQSRSPTVDAPGSLFRKATSGLTAGAAQLTGGLRNAASNLWSLTDLRTMMQIHADDKAFLELVRHTDPEQSAPHSLAACRQQITQLRTIIEAAPQLEARFRKQLLGDIKDVEDALQPLEHGTPDAKRALNGLINLANAWPVLVPSPLLAKQAKTFAYTIASSARSVLTISASALRPTADGLPFPLMGGQLGRDANEMHFYAILLNGLFLTTELPKKFGTPSMGHQAETVENNLGFAAAASTACAAIVITPFLWNSINALGNRLQSRMSHLGADLAQRAGFHTQAERLRTRLTPGQVSAELRNQLNDLCAALQNGHDAFQQARRRFTDPNQEGHELTRTLNAQCTHLLEMLEQCGKRLNTVLQVDQDQPLAIPRQVANHELHAKLPMALLGFGVTALTVYLIQPDRIGTVDLIADSALVTTVLLQSVFNKHATRQDTMERFKAMCSGSMVMALALGAEKLSKSFADQSLIEASSSSPYYAGVVMTLMSMTMPGPLARGAELAMNWSGGQIGRLFTGPDGTPLATSVPSSAEELQERSRTTLAYLMSLTPEHLEQYQEIAGESTLQVIQEAGEAAQAGPSSSVTITEIEEEREHAVEPTSPRTSNAADAGPSSDATTTHAPSPLH</sequence>
<dbReference type="AlphaFoldDB" id="A0A1C3NQC7"/>
<feature type="compositionally biased region" description="Polar residues" evidence="1">
    <location>
        <begin position="69"/>
        <end position="90"/>
    </location>
</feature>
<evidence type="ECO:0000256" key="1">
    <source>
        <dbReference type="SAM" id="MobiDB-lite"/>
    </source>
</evidence>
<feature type="compositionally biased region" description="Polar residues" evidence="1">
    <location>
        <begin position="46"/>
        <end position="58"/>
    </location>
</feature>
<gene>
    <name evidence="2" type="ORF">XBLMG947_3403</name>
</gene>